<reference evidence="1" key="1">
    <citation type="journal article" date="2014" name="Front. Microbiol.">
        <title>High frequency of phylogenetically diverse reductive dehalogenase-homologous genes in deep subseafloor sedimentary metagenomes.</title>
        <authorList>
            <person name="Kawai M."/>
            <person name="Futagami T."/>
            <person name="Toyoda A."/>
            <person name="Takaki Y."/>
            <person name="Nishi S."/>
            <person name="Hori S."/>
            <person name="Arai W."/>
            <person name="Tsubouchi T."/>
            <person name="Morono Y."/>
            <person name="Uchiyama I."/>
            <person name="Ito T."/>
            <person name="Fujiyama A."/>
            <person name="Inagaki F."/>
            <person name="Takami H."/>
        </authorList>
    </citation>
    <scope>NUCLEOTIDE SEQUENCE</scope>
    <source>
        <strain evidence="1">Expedition CK06-06</strain>
    </source>
</reference>
<organism evidence="1">
    <name type="scientific">marine sediment metagenome</name>
    <dbReference type="NCBI Taxonomy" id="412755"/>
    <lineage>
        <taxon>unclassified sequences</taxon>
        <taxon>metagenomes</taxon>
        <taxon>ecological metagenomes</taxon>
    </lineage>
</organism>
<gene>
    <name evidence="1" type="ORF">S01H1_68254</name>
</gene>
<name>X0X252_9ZZZZ</name>
<dbReference type="EMBL" id="BARS01045260">
    <property type="protein sequence ID" value="GAG30728.1"/>
    <property type="molecule type" value="Genomic_DNA"/>
</dbReference>
<comment type="caution">
    <text evidence="1">The sequence shown here is derived from an EMBL/GenBank/DDBJ whole genome shotgun (WGS) entry which is preliminary data.</text>
</comment>
<protein>
    <submittedName>
        <fullName evidence="1">Uncharacterized protein</fullName>
    </submittedName>
</protein>
<sequence length="117" mass="12643">MPRDSSGNYTLPAGNPVVSGTVITSNWANTTMSDVANALTDSLSRTGQGGMLAPMLFDDGAILTPGIAWALEPTMGFYRDSTQDMRASVGNRAVTRWQLDTQFEVLRDYGAGLEYYP</sequence>
<evidence type="ECO:0000313" key="1">
    <source>
        <dbReference type="EMBL" id="GAG30728.1"/>
    </source>
</evidence>
<proteinExistence type="predicted"/>
<accession>X0X252</accession>
<feature type="non-terminal residue" evidence="1">
    <location>
        <position position="117"/>
    </location>
</feature>
<dbReference type="AlphaFoldDB" id="X0X252"/>